<dbReference type="RefSeq" id="WP_378967369.1">
    <property type="nucleotide sequence ID" value="NZ_JBHSWN010000001.1"/>
</dbReference>
<evidence type="ECO:0000256" key="1">
    <source>
        <dbReference type="SAM" id="MobiDB-lite"/>
    </source>
</evidence>
<feature type="compositionally biased region" description="Basic and acidic residues" evidence="1">
    <location>
        <begin position="69"/>
        <end position="78"/>
    </location>
</feature>
<organism evidence="2 3">
    <name type="scientific">Methylobacterium komagatae</name>
    <dbReference type="NCBI Taxonomy" id="374425"/>
    <lineage>
        <taxon>Bacteria</taxon>
        <taxon>Pseudomonadati</taxon>
        <taxon>Pseudomonadota</taxon>
        <taxon>Alphaproteobacteria</taxon>
        <taxon>Hyphomicrobiales</taxon>
        <taxon>Methylobacteriaceae</taxon>
        <taxon>Methylobacterium</taxon>
    </lineage>
</organism>
<keyword evidence="3" id="KW-1185">Reference proteome</keyword>
<proteinExistence type="predicted"/>
<name>A0ABW2BF33_9HYPH</name>
<gene>
    <name evidence="2" type="ORF">ACFQE0_04220</name>
</gene>
<dbReference type="EMBL" id="JBHSWN010000001">
    <property type="protein sequence ID" value="MFC6788900.1"/>
    <property type="molecule type" value="Genomic_DNA"/>
</dbReference>
<reference evidence="3" key="1">
    <citation type="journal article" date="2019" name="Int. J. Syst. Evol. Microbiol.">
        <title>The Global Catalogue of Microorganisms (GCM) 10K type strain sequencing project: providing services to taxonomists for standard genome sequencing and annotation.</title>
        <authorList>
            <consortium name="The Broad Institute Genomics Platform"/>
            <consortium name="The Broad Institute Genome Sequencing Center for Infectious Disease"/>
            <person name="Wu L."/>
            <person name="Ma J."/>
        </authorList>
    </citation>
    <scope>NUCLEOTIDE SEQUENCE [LARGE SCALE GENOMIC DNA]</scope>
    <source>
        <strain evidence="3">CCUG 48316</strain>
    </source>
</reference>
<evidence type="ECO:0000313" key="3">
    <source>
        <dbReference type="Proteomes" id="UP001596292"/>
    </source>
</evidence>
<dbReference type="Proteomes" id="UP001596292">
    <property type="component" value="Unassembled WGS sequence"/>
</dbReference>
<comment type="caution">
    <text evidence="2">The sequence shown here is derived from an EMBL/GenBank/DDBJ whole genome shotgun (WGS) entry which is preliminary data.</text>
</comment>
<sequence length="78" mass="8486">MLAPLPTPFPTPNAADPFGLAACLTDWCGLLRAAREIRDVDAEMMATLVEPDADRPAAPDFRTAGRSRPLPESRKRPL</sequence>
<protein>
    <submittedName>
        <fullName evidence="2">Uncharacterized protein</fullName>
    </submittedName>
</protein>
<evidence type="ECO:0000313" key="2">
    <source>
        <dbReference type="EMBL" id="MFC6788900.1"/>
    </source>
</evidence>
<accession>A0ABW2BF33</accession>
<feature type="region of interest" description="Disordered" evidence="1">
    <location>
        <begin position="49"/>
        <end position="78"/>
    </location>
</feature>